<sequence>MKQGVTYTRSAKVSNSNLPWIEKYRPKSLDNISAQEETLMTLRNSKDNLPHMLFYGPPGTGKTSTILALARELFGPELMKTRVLELNASHERGIDVIRERVKNYARSFIINDINKKGPGFKIIILDEADSLTKDAQEALRRTMEKYSELTRFCLICNQVSCIIPALKSRCTLFRFKNIGTENMRNRLAYICEQEGINYHQETLDELIKGSQGDLRKAITWLNNASKLHINDKVTVETIKETAGIVPDDVINGLMECAASKSYDTIQETVSDVIASGYFAKQIIEQVFFQVLKDLRFNEKHKFNIGESLGIIDKRLADELKTIIDKTERILTHFKNCQNFQNAYSQQEKEEIFALDNKKQKVNLDDEILLDIESDLIEDDSEDQNDENLEIDLTSKFNDHLSEWLDILQQEINSENELDDDLYDFDIDIKNIEHSAQNTNAK</sequence>
<dbReference type="GO" id="GO:0003677">
    <property type="term" value="F:DNA binding"/>
    <property type="evidence" value="ECO:0007669"/>
    <property type="project" value="InterPro"/>
</dbReference>
<dbReference type="GO" id="GO:0016887">
    <property type="term" value="F:ATP hydrolysis activity"/>
    <property type="evidence" value="ECO:0007669"/>
    <property type="project" value="InterPro"/>
</dbReference>
<dbReference type="SMART" id="SM00382">
    <property type="entry name" value="AAA"/>
    <property type="match status" value="1"/>
</dbReference>
<evidence type="ECO:0000256" key="2">
    <source>
        <dbReference type="ARBA" id="ARBA00022705"/>
    </source>
</evidence>
<dbReference type="InterPro" id="IPR013748">
    <property type="entry name" value="Rep_factorC_C"/>
</dbReference>
<dbReference type="InterPro" id="IPR027417">
    <property type="entry name" value="P-loop_NTPase"/>
</dbReference>
<dbReference type="EMBL" id="CAJVPQ010000520">
    <property type="protein sequence ID" value="CAG8488885.1"/>
    <property type="molecule type" value="Genomic_DNA"/>
</dbReference>
<dbReference type="OrthoDB" id="4199794at2759"/>
<dbReference type="GO" id="GO:0005634">
    <property type="term" value="C:nucleus"/>
    <property type="evidence" value="ECO:0007669"/>
    <property type="project" value="TreeGrafter"/>
</dbReference>
<dbReference type="FunFam" id="3.40.50.300:FF:000129">
    <property type="entry name" value="Replication factor C subunit 5"/>
    <property type="match status" value="1"/>
</dbReference>
<dbReference type="InterPro" id="IPR008921">
    <property type="entry name" value="DNA_pol3_clamp-load_cplx_C"/>
</dbReference>
<name>A0A9N8ZEU9_9GLOM</name>
<dbReference type="Proteomes" id="UP000789570">
    <property type="component" value="Unassembled WGS sequence"/>
</dbReference>
<dbReference type="GO" id="GO:0003689">
    <property type="term" value="F:DNA clamp loader activity"/>
    <property type="evidence" value="ECO:0007669"/>
    <property type="project" value="TreeGrafter"/>
</dbReference>
<evidence type="ECO:0000313" key="6">
    <source>
        <dbReference type="EMBL" id="CAG8488885.1"/>
    </source>
</evidence>
<keyword evidence="7" id="KW-1185">Reference proteome</keyword>
<dbReference type="InterPro" id="IPR047854">
    <property type="entry name" value="RFC_lid"/>
</dbReference>
<dbReference type="GO" id="GO:0006281">
    <property type="term" value="P:DNA repair"/>
    <property type="evidence" value="ECO:0007669"/>
    <property type="project" value="TreeGrafter"/>
</dbReference>
<dbReference type="GO" id="GO:0031391">
    <property type="term" value="C:Elg1 RFC-like complex"/>
    <property type="evidence" value="ECO:0007669"/>
    <property type="project" value="UniProtKB-ARBA"/>
</dbReference>
<dbReference type="GO" id="GO:0005524">
    <property type="term" value="F:ATP binding"/>
    <property type="evidence" value="ECO:0007669"/>
    <property type="project" value="UniProtKB-KW"/>
</dbReference>
<dbReference type="InterPro" id="IPR050238">
    <property type="entry name" value="DNA_Rep/Repair_Clamp_Loader"/>
</dbReference>
<evidence type="ECO:0000256" key="4">
    <source>
        <dbReference type="ARBA" id="ARBA00022840"/>
    </source>
</evidence>
<feature type="domain" description="AAA+ ATPase" evidence="5">
    <location>
        <begin position="48"/>
        <end position="197"/>
    </location>
</feature>
<dbReference type="Pfam" id="PF08542">
    <property type="entry name" value="Rep_fac_C"/>
    <property type="match status" value="1"/>
</dbReference>
<reference evidence="6" key="1">
    <citation type="submission" date="2021-06" db="EMBL/GenBank/DDBJ databases">
        <authorList>
            <person name="Kallberg Y."/>
            <person name="Tangrot J."/>
            <person name="Rosling A."/>
        </authorList>
    </citation>
    <scope>NUCLEOTIDE SEQUENCE</scope>
    <source>
        <strain evidence="6">UK204</strain>
    </source>
</reference>
<evidence type="ECO:0000256" key="3">
    <source>
        <dbReference type="ARBA" id="ARBA00022741"/>
    </source>
</evidence>
<protein>
    <submittedName>
        <fullName evidence="6">16290_t:CDS:1</fullName>
    </submittedName>
</protein>
<dbReference type="GO" id="GO:0006271">
    <property type="term" value="P:DNA strand elongation involved in DNA replication"/>
    <property type="evidence" value="ECO:0007669"/>
    <property type="project" value="UniProtKB-ARBA"/>
</dbReference>
<dbReference type="Gene3D" id="3.40.50.300">
    <property type="entry name" value="P-loop containing nucleotide triphosphate hydrolases"/>
    <property type="match status" value="1"/>
</dbReference>
<keyword evidence="4" id="KW-0067">ATP-binding</keyword>
<dbReference type="PANTHER" id="PTHR11669">
    <property type="entry name" value="REPLICATION FACTOR C / DNA POLYMERASE III GAMMA-TAU SUBUNIT"/>
    <property type="match status" value="1"/>
</dbReference>
<dbReference type="SUPFAM" id="SSF52540">
    <property type="entry name" value="P-loop containing nucleoside triphosphate hydrolases"/>
    <property type="match status" value="1"/>
</dbReference>
<dbReference type="Gene3D" id="1.20.272.10">
    <property type="match status" value="1"/>
</dbReference>
<dbReference type="SUPFAM" id="SSF48019">
    <property type="entry name" value="post-AAA+ oligomerization domain-like"/>
    <property type="match status" value="1"/>
</dbReference>
<comment type="similarity">
    <text evidence="1">Belongs to the activator 1 small subunits family.</text>
</comment>
<dbReference type="GO" id="GO:0005663">
    <property type="term" value="C:DNA replication factor C complex"/>
    <property type="evidence" value="ECO:0007669"/>
    <property type="project" value="TreeGrafter"/>
</dbReference>
<accession>A0A9N8ZEU9</accession>
<proteinExistence type="inferred from homology"/>
<dbReference type="InterPro" id="IPR003959">
    <property type="entry name" value="ATPase_AAA_core"/>
</dbReference>
<organism evidence="6 7">
    <name type="scientific">Funneliformis caledonium</name>
    <dbReference type="NCBI Taxonomy" id="1117310"/>
    <lineage>
        <taxon>Eukaryota</taxon>
        <taxon>Fungi</taxon>
        <taxon>Fungi incertae sedis</taxon>
        <taxon>Mucoromycota</taxon>
        <taxon>Glomeromycotina</taxon>
        <taxon>Glomeromycetes</taxon>
        <taxon>Glomerales</taxon>
        <taxon>Glomeraceae</taxon>
        <taxon>Funneliformis</taxon>
    </lineage>
</organism>
<dbReference type="PANTHER" id="PTHR11669:SF20">
    <property type="entry name" value="REPLICATION FACTOR C SUBUNIT 4"/>
    <property type="match status" value="1"/>
</dbReference>
<comment type="caution">
    <text evidence="6">The sequence shown here is derived from an EMBL/GenBank/DDBJ whole genome shotgun (WGS) entry which is preliminary data.</text>
</comment>
<keyword evidence="2" id="KW-0235">DNA replication</keyword>
<evidence type="ECO:0000256" key="1">
    <source>
        <dbReference type="ARBA" id="ARBA00005378"/>
    </source>
</evidence>
<dbReference type="CDD" id="cd00009">
    <property type="entry name" value="AAA"/>
    <property type="match status" value="1"/>
</dbReference>
<dbReference type="Gene3D" id="1.10.8.60">
    <property type="match status" value="1"/>
</dbReference>
<dbReference type="AlphaFoldDB" id="A0A9N8ZEU9"/>
<keyword evidence="3" id="KW-0547">Nucleotide-binding</keyword>
<dbReference type="CDD" id="cd18140">
    <property type="entry name" value="HLD_clamp_RFC"/>
    <property type="match status" value="1"/>
</dbReference>
<dbReference type="Pfam" id="PF00004">
    <property type="entry name" value="AAA"/>
    <property type="match status" value="1"/>
</dbReference>
<dbReference type="InterPro" id="IPR003593">
    <property type="entry name" value="AAA+_ATPase"/>
</dbReference>
<evidence type="ECO:0000259" key="5">
    <source>
        <dbReference type="SMART" id="SM00382"/>
    </source>
</evidence>
<gene>
    <name evidence="6" type="ORF">FCALED_LOCUS3104</name>
</gene>
<evidence type="ECO:0000313" key="7">
    <source>
        <dbReference type="Proteomes" id="UP000789570"/>
    </source>
</evidence>